<sequence length="165" mass="17545">MTYLKENTKTALESIAQFCIEKELSVSCAESCTAGGIAYALTEIEGASSWFKESYVTYANSAKMHLVYVDEEILNKHGAVSEQTVVAMVKGCCARAAADIGISVSGIAGPGGGSEEKPVGTVWFAWSVAGEVVTAKQIFPGDRTAVRQAAIDFAITELAQQLIRR</sequence>
<dbReference type="EMBL" id="JANATA010000002">
    <property type="protein sequence ID" value="MCP3427733.1"/>
    <property type="molecule type" value="Genomic_DNA"/>
</dbReference>
<dbReference type="Proteomes" id="UP001165413">
    <property type="component" value="Unassembled WGS sequence"/>
</dbReference>
<name>A0AA42BKG0_9ALTE</name>
<reference evidence="2" key="1">
    <citation type="submission" date="2022-07" db="EMBL/GenBank/DDBJ databases">
        <title>Characterization of the Novel Bacterium Alteromonas immobilis LMIT006 and Alteromonas gregis LMIT007.</title>
        <authorList>
            <person name="Lin X."/>
        </authorList>
    </citation>
    <scope>NUCLEOTIDE SEQUENCE</scope>
    <source>
        <strain evidence="2">LMIT007</strain>
    </source>
</reference>
<dbReference type="Pfam" id="PF02464">
    <property type="entry name" value="CinA"/>
    <property type="match status" value="1"/>
</dbReference>
<proteinExistence type="predicted"/>
<dbReference type="AlphaFoldDB" id="A0AA42BKG0"/>
<dbReference type="Gene3D" id="3.90.950.20">
    <property type="entry name" value="CinA-like"/>
    <property type="match status" value="1"/>
</dbReference>
<evidence type="ECO:0000313" key="3">
    <source>
        <dbReference type="Proteomes" id="UP001165413"/>
    </source>
</evidence>
<protein>
    <submittedName>
        <fullName evidence="2">CinA family protein</fullName>
    </submittedName>
</protein>
<dbReference type="InterPro" id="IPR008136">
    <property type="entry name" value="CinA_C"/>
</dbReference>
<feature type="domain" description="CinA C-terminal" evidence="1">
    <location>
        <begin position="12"/>
        <end position="161"/>
    </location>
</feature>
<evidence type="ECO:0000259" key="1">
    <source>
        <dbReference type="Pfam" id="PF02464"/>
    </source>
</evidence>
<dbReference type="SUPFAM" id="SSF142433">
    <property type="entry name" value="CinA-like"/>
    <property type="match status" value="1"/>
</dbReference>
<keyword evidence="3" id="KW-1185">Reference proteome</keyword>
<accession>A0AA42BKG0</accession>
<dbReference type="InterPro" id="IPR036653">
    <property type="entry name" value="CinA-like_C"/>
</dbReference>
<dbReference type="RefSeq" id="WP_254098379.1">
    <property type="nucleotide sequence ID" value="NZ_JANATA010000002.1"/>
</dbReference>
<dbReference type="NCBIfam" id="TIGR00199">
    <property type="entry name" value="PncC_domain"/>
    <property type="match status" value="1"/>
</dbReference>
<gene>
    <name evidence="2" type="ORF">NLF92_02115</name>
</gene>
<comment type="caution">
    <text evidence="2">The sequence shown here is derived from an EMBL/GenBank/DDBJ whole genome shotgun (WGS) entry which is preliminary data.</text>
</comment>
<organism evidence="2 3">
    <name type="scientific">Opacimonas viscosa</name>
    <dbReference type="NCBI Taxonomy" id="2961944"/>
    <lineage>
        <taxon>Bacteria</taxon>
        <taxon>Pseudomonadati</taxon>
        <taxon>Pseudomonadota</taxon>
        <taxon>Gammaproteobacteria</taxon>
        <taxon>Alteromonadales</taxon>
        <taxon>Alteromonadaceae</taxon>
        <taxon>Opacimonas</taxon>
    </lineage>
</organism>
<evidence type="ECO:0000313" key="2">
    <source>
        <dbReference type="EMBL" id="MCP3427733.1"/>
    </source>
</evidence>